<keyword evidence="11" id="KW-1185">Reference proteome</keyword>
<evidence type="ECO:0000256" key="1">
    <source>
        <dbReference type="ARBA" id="ARBA00004651"/>
    </source>
</evidence>
<evidence type="ECO:0000256" key="2">
    <source>
        <dbReference type="ARBA" id="ARBA00022448"/>
    </source>
</evidence>
<dbReference type="RefSeq" id="WP_029023739.1">
    <property type="nucleotide sequence ID" value="NZ_BOQM01000016.1"/>
</dbReference>
<dbReference type="Pfam" id="PF13520">
    <property type="entry name" value="AA_permease_2"/>
    <property type="match status" value="1"/>
</dbReference>
<feature type="transmembrane region" description="Helical" evidence="7">
    <location>
        <begin position="16"/>
        <end position="35"/>
    </location>
</feature>
<feature type="transmembrane region" description="Helical" evidence="7">
    <location>
        <begin position="446"/>
        <end position="467"/>
    </location>
</feature>
<feature type="transmembrane region" description="Helical" evidence="7">
    <location>
        <begin position="204"/>
        <end position="221"/>
    </location>
</feature>
<proteinExistence type="predicted"/>
<dbReference type="Gene3D" id="1.20.1740.10">
    <property type="entry name" value="Amino acid/polyamine transporter I"/>
    <property type="match status" value="1"/>
</dbReference>
<dbReference type="NCBIfam" id="TIGR03813">
    <property type="entry name" value="put_Glu_GABA_T"/>
    <property type="match status" value="1"/>
</dbReference>
<evidence type="ECO:0000256" key="5">
    <source>
        <dbReference type="ARBA" id="ARBA00022989"/>
    </source>
</evidence>
<accession>A0A542XSF2</accession>
<dbReference type="GO" id="GO:0022857">
    <property type="term" value="F:transmembrane transporter activity"/>
    <property type="evidence" value="ECO:0007669"/>
    <property type="project" value="InterPro"/>
</dbReference>
<feature type="transmembrane region" description="Helical" evidence="7">
    <location>
        <begin position="134"/>
        <end position="152"/>
    </location>
</feature>
<comment type="caution">
    <text evidence="9">The sequence shown here is derived from an EMBL/GenBank/DDBJ whole genome shotgun (WGS) entry which is preliminary data.</text>
</comment>
<name>A0A542XSF2_SALAC</name>
<protein>
    <submittedName>
        <fullName evidence="8">Amino acid transporter</fullName>
    </submittedName>
    <submittedName>
        <fullName evidence="9">Amino acid/polyamine/organocation transporter (APC superfamily)</fullName>
    </submittedName>
</protein>
<sequence>MAPSAARSPAKNSAKITVLGLAMLNIVAVVSLSGLPAEAEYGLSAAFYYIFAAVFFLVPVSLVAAELATAWPEKGGVFRWAGEAFGGRWGFVAIFLLIAQVTIWFPVVLTFGAISLAYTGPQATLDQKLSGNRLYILLTVLAVYWIATAIGSRGMAAFTRIAKWGGIVGTILPAAVLVTLGFAYLSTGGQSQIPLRWGDVVPDFSRVSNLVLAASIFLFYAGMEMNAIHVRDVRSPSRHYPLAVGIAAVGTMSILVLGTLAIAFVVPQSDIDLTQSLLITFIDVFRWLGLSWAAPVVAVALTIGVLAGIVTWVVGPSTAMLAVAKAGYLPPFFQATNKSGMPTHILLVQAVAVSVLAVLFVFMPSVQAAFQVLSQLAGLLYLVVYLAMFASAISLRYSQPDRRRPYRVPGGLVGMWVIGGVGFVASALALASSLVPPSQIGVGNPFLYIGLLVGLAGLIVTVPLVVYTRRKPHWHDPASDVAPFAWEARGARSGAADTRGRRTNDADE</sequence>
<keyword evidence="3" id="KW-1003">Cell membrane</keyword>
<dbReference type="PIRSF" id="PIRSF006060">
    <property type="entry name" value="AA_transporter"/>
    <property type="match status" value="1"/>
</dbReference>
<feature type="transmembrane region" description="Helical" evidence="7">
    <location>
        <begin position="345"/>
        <end position="366"/>
    </location>
</feature>
<comment type="subcellular location">
    <subcellularLocation>
        <location evidence="1">Cell membrane</location>
        <topology evidence="1">Multi-pass membrane protein</topology>
    </subcellularLocation>
</comment>
<feature type="transmembrane region" description="Helical" evidence="7">
    <location>
        <begin position="89"/>
        <end position="114"/>
    </location>
</feature>
<evidence type="ECO:0000256" key="3">
    <source>
        <dbReference type="ARBA" id="ARBA00022475"/>
    </source>
</evidence>
<feature type="transmembrane region" description="Helical" evidence="7">
    <location>
        <begin position="410"/>
        <end position="434"/>
    </location>
</feature>
<dbReference type="Proteomes" id="UP000677457">
    <property type="component" value="Unassembled WGS sequence"/>
</dbReference>
<evidence type="ECO:0000256" key="6">
    <source>
        <dbReference type="ARBA" id="ARBA00023136"/>
    </source>
</evidence>
<evidence type="ECO:0000313" key="10">
    <source>
        <dbReference type="Proteomes" id="UP000315983"/>
    </source>
</evidence>
<dbReference type="EMBL" id="VFOL01000001">
    <property type="protein sequence ID" value="TQL38786.1"/>
    <property type="molecule type" value="Genomic_DNA"/>
</dbReference>
<feature type="transmembrane region" description="Helical" evidence="7">
    <location>
        <begin position="378"/>
        <end position="398"/>
    </location>
</feature>
<gene>
    <name evidence="9" type="ORF">FB564_3999</name>
    <name evidence="8" type="ORF">Sar04_25030</name>
</gene>
<keyword evidence="6 7" id="KW-0472">Membrane</keyword>
<reference evidence="9 10" key="1">
    <citation type="submission" date="2019-06" db="EMBL/GenBank/DDBJ databases">
        <title>Sequencing the genomes of 1000 actinobacteria strains.</title>
        <authorList>
            <person name="Klenk H.-P."/>
        </authorList>
    </citation>
    <scope>NUCLEOTIDE SEQUENCE [LARGE SCALE GENOMIC DNA]</scope>
    <source>
        <strain evidence="9 10">DSM 44819</strain>
    </source>
</reference>
<keyword evidence="2" id="KW-0813">Transport</keyword>
<feature type="transmembrane region" description="Helical" evidence="7">
    <location>
        <begin position="292"/>
        <end position="324"/>
    </location>
</feature>
<dbReference type="PANTHER" id="PTHR42770">
    <property type="entry name" value="AMINO ACID TRANSPORTER-RELATED"/>
    <property type="match status" value="1"/>
</dbReference>
<dbReference type="PANTHER" id="PTHR42770:SF15">
    <property type="entry name" value="GLUTAMATE_GAMMA-AMINOBUTYRATE ANTIPORTER-RELATED"/>
    <property type="match status" value="1"/>
</dbReference>
<feature type="transmembrane region" description="Helical" evidence="7">
    <location>
        <begin position="242"/>
        <end position="266"/>
    </location>
</feature>
<feature type="transmembrane region" description="Helical" evidence="7">
    <location>
        <begin position="164"/>
        <end position="184"/>
    </location>
</feature>
<organism evidence="9 10">
    <name type="scientific">Salinispora arenicola</name>
    <dbReference type="NCBI Taxonomy" id="168697"/>
    <lineage>
        <taxon>Bacteria</taxon>
        <taxon>Bacillati</taxon>
        <taxon>Actinomycetota</taxon>
        <taxon>Actinomycetes</taxon>
        <taxon>Micromonosporales</taxon>
        <taxon>Micromonosporaceae</taxon>
        <taxon>Salinispora</taxon>
    </lineage>
</organism>
<dbReference type="GeneID" id="93773163"/>
<evidence type="ECO:0000313" key="9">
    <source>
        <dbReference type="EMBL" id="TQL38786.1"/>
    </source>
</evidence>
<dbReference type="GO" id="GO:0005886">
    <property type="term" value="C:plasma membrane"/>
    <property type="evidence" value="ECO:0007669"/>
    <property type="project" value="UniProtKB-SubCell"/>
</dbReference>
<keyword evidence="4 7" id="KW-0812">Transmembrane</keyword>
<dbReference type="InterPro" id="IPR050367">
    <property type="entry name" value="APC_superfamily"/>
</dbReference>
<dbReference type="EMBL" id="BOQM01000016">
    <property type="protein sequence ID" value="GIM85767.1"/>
    <property type="molecule type" value="Genomic_DNA"/>
</dbReference>
<feature type="transmembrane region" description="Helical" evidence="7">
    <location>
        <begin position="47"/>
        <end position="68"/>
    </location>
</feature>
<evidence type="ECO:0000313" key="8">
    <source>
        <dbReference type="EMBL" id="GIM85767.1"/>
    </source>
</evidence>
<evidence type="ECO:0000313" key="11">
    <source>
        <dbReference type="Proteomes" id="UP000677457"/>
    </source>
</evidence>
<evidence type="ECO:0000256" key="7">
    <source>
        <dbReference type="SAM" id="Phobius"/>
    </source>
</evidence>
<dbReference type="InterPro" id="IPR002293">
    <property type="entry name" value="AA/rel_permease1"/>
</dbReference>
<keyword evidence="5 7" id="KW-1133">Transmembrane helix</keyword>
<dbReference type="AlphaFoldDB" id="A0A542XSF2"/>
<dbReference type="Proteomes" id="UP000315983">
    <property type="component" value="Unassembled WGS sequence"/>
</dbReference>
<evidence type="ECO:0000256" key="4">
    <source>
        <dbReference type="ARBA" id="ARBA00022692"/>
    </source>
</evidence>
<dbReference type="InterPro" id="IPR022520">
    <property type="entry name" value="Glu/GABA_antiporter_put"/>
</dbReference>
<reference evidence="8 11" key="2">
    <citation type="submission" date="2021-03" db="EMBL/GenBank/DDBJ databases">
        <title>Whole genome shotgun sequence of Salinispora arenicola NBRC 105043.</title>
        <authorList>
            <person name="Komaki H."/>
            <person name="Tamura T."/>
        </authorList>
    </citation>
    <scope>NUCLEOTIDE SEQUENCE [LARGE SCALE GENOMIC DNA]</scope>
    <source>
        <strain evidence="8 11">NBRC 105043</strain>
    </source>
</reference>